<gene>
    <name evidence="1" type="ORF">GCM10009668_25480</name>
</gene>
<protein>
    <recommendedName>
        <fullName evidence="3">SRPBCC family protein</fullName>
    </recommendedName>
</protein>
<dbReference type="CDD" id="cd07821">
    <property type="entry name" value="PYR_PYL_RCAR_like"/>
    <property type="match status" value="1"/>
</dbReference>
<sequence>MAKIEITHDFPHPADHVWRWVGDAAGVAVWIPAIDSSHLEGDVRHVVFTDGQPARERIVAHDDAGRTYSYQYLDGPLPLEHYVSTVVVDPVGDDGSQVVWSAEFRAASPEVEAGLATAISEIYASSLATLAERLG</sequence>
<dbReference type="Gene3D" id="3.30.530.20">
    <property type="match status" value="1"/>
</dbReference>
<keyword evidence="2" id="KW-1185">Reference proteome</keyword>
<accession>A0ABP4EH62</accession>
<evidence type="ECO:0000313" key="1">
    <source>
        <dbReference type="EMBL" id="GAA1105018.1"/>
    </source>
</evidence>
<dbReference type="InterPro" id="IPR019587">
    <property type="entry name" value="Polyketide_cyclase/dehydratase"/>
</dbReference>
<name>A0ABP4EH62_9ACTN</name>
<evidence type="ECO:0008006" key="3">
    <source>
        <dbReference type="Google" id="ProtNLM"/>
    </source>
</evidence>
<dbReference type="SUPFAM" id="SSF55961">
    <property type="entry name" value="Bet v1-like"/>
    <property type="match status" value="1"/>
</dbReference>
<dbReference type="PANTHER" id="PTHR39332">
    <property type="entry name" value="BLL4707 PROTEIN"/>
    <property type="match status" value="1"/>
</dbReference>
<reference evidence="2" key="1">
    <citation type="journal article" date="2019" name="Int. J. Syst. Evol. Microbiol.">
        <title>The Global Catalogue of Microorganisms (GCM) 10K type strain sequencing project: providing services to taxonomists for standard genome sequencing and annotation.</title>
        <authorList>
            <consortium name="The Broad Institute Genomics Platform"/>
            <consortium name="The Broad Institute Genome Sequencing Center for Infectious Disease"/>
            <person name="Wu L."/>
            <person name="Ma J."/>
        </authorList>
    </citation>
    <scope>NUCLEOTIDE SEQUENCE [LARGE SCALE GENOMIC DNA]</scope>
    <source>
        <strain evidence="2">JCM 13008</strain>
    </source>
</reference>
<evidence type="ECO:0000313" key="2">
    <source>
        <dbReference type="Proteomes" id="UP001501581"/>
    </source>
</evidence>
<dbReference type="InterPro" id="IPR023393">
    <property type="entry name" value="START-like_dom_sf"/>
</dbReference>
<comment type="caution">
    <text evidence="1">The sequence shown here is derived from an EMBL/GenBank/DDBJ whole genome shotgun (WGS) entry which is preliminary data.</text>
</comment>
<dbReference type="Proteomes" id="UP001501581">
    <property type="component" value="Unassembled WGS sequence"/>
</dbReference>
<dbReference type="EMBL" id="BAAALG010000010">
    <property type="protein sequence ID" value="GAA1105018.1"/>
    <property type="molecule type" value="Genomic_DNA"/>
</dbReference>
<dbReference type="PANTHER" id="PTHR39332:SF7">
    <property type="entry name" value="SRPBCC FAMILY PROTEIN"/>
    <property type="match status" value="1"/>
</dbReference>
<dbReference type="Pfam" id="PF10604">
    <property type="entry name" value="Polyketide_cyc2"/>
    <property type="match status" value="1"/>
</dbReference>
<proteinExistence type="predicted"/>
<organism evidence="1 2">
    <name type="scientific">Nocardioides dubius</name>
    <dbReference type="NCBI Taxonomy" id="317019"/>
    <lineage>
        <taxon>Bacteria</taxon>
        <taxon>Bacillati</taxon>
        <taxon>Actinomycetota</taxon>
        <taxon>Actinomycetes</taxon>
        <taxon>Propionibacteriales</taxon>
        <taxon>Nocardioidaceae</taxon>
        <taxon>Nocardioides</taxon>
    </lineage>
</organism>
<dbReference type="RefSeq" id="WP_343994978.1">
    <property type="nucleotide sequence ID" value="NZ_BAAALG010000010.1"/>
</dbReference>